<proteinExistence type="predicted"/>
<evidence type="ECO:0000313" key="3">
    <source>
        <dbReference type="Proteomes" id="UP001519332"/>
    </source>
</evidence>
<feature type="compositionally biased region" description="Basic residues" evidence="1">
    <location>
        <begin position="84"/>
        <end position="95"/>
    </location>
</feature>
<comment type="caution">
    <text evidence="2">The sequence shown here is derived from an EMBL/GenBank/DDBJ whole genome shotgun (WGS) entry which is preliminary data.</text>
</comment>
<feature type="compositionally biased region" description="Basic residues" evidence="1">
    <location>
        <begin position="49"/>
        <end position="66"/>
    </location>
</feature>
<evidence type="ECO:0000256" key="1">
    <source>
        <dbReference type="SAM" id="MobiDB-lite"/>
    </source>
</evidence>
<name>A0ABS4TT36_9PSEU</name>
<feature type="region of interest" description="Disordered" evidence="1">
    <location>
        <begin position="38"/>
        <end position="95"/>
    </location>
</feature>
<evidence type="ECO:0000313" key="2">
    <source>
        <dbReference type="EMBL" id="MBP2327552.1"/>
    </source>
</evidence>
<feature type="region of interest" description="Disordered" evidence="1">
    <location>
        <begin position="1"/>
        <end position="23"/>
    </location>
</feature>
<sequence>MGQQPVLGERGQFEQPHPRPGKASCVWAATRNASRVLPTPATPVNVTSRARRTSRTARAISRRRPTKLVTAPGRLPTSRPGPGTRRHGFGLSHAR</sequence>
<dbReference type="Proteomes" id="UP001519332">
    <property type="component" value="Unassembled WGS sequence"/>
</dbReference>
<accession>A0ABS4TT36</accession>
<gene>
    <name evidence="2" type="ORF">JOF56_007937</name>
</gene>
<organism evidence="2 3">
    <name type="scientific">Kibdelosporangium banguiense</name>
    <dbReference type="NCBI Taxonomy" id="1365924"/>
    <lineage>
        <taxon>Bacteria</taxon>
        <taxon>Bacillati</taxon>
        <taxon>Actinomycetota</taxon>
        <taxon>Actinomycetes</taxon>
        <taxon>Pseudonocardiales</taxon>
        <taxon>Pseudonocardiaceae</taxon>
        <taxon>Kibdelosporangium</taxon>
    </lineage>
</organism>
<protein>
    <submittedName>
        <fullName evidence="2">Uncharacterized protein</fullName>
    </submittedName>
</protein>
<dbReference type="EMBL" id="JAGINW010000001">
    <property type="protein sequence ID" value="MBP2327552.1"/>
    <property type="molecule type" value="Genomic_DNA"/>
</dbReference>
<keyword evidence="3" id="KW-1185">Reference proteome</keyword>
<reference evidence="2 3" key="1">
    <citation type="submission" date="2021-03" db="EMBL/GenBank/DDBJ databases">
        <title>Sequencing the genomes of 1000 actinobacteria strains.</title>
        <authorList>
            <person name="Klenk H.-P."/>
        </authorList>
    </citation>
    <scope>NUCLEOTIDE SEQUENCE [LARGE SCALE GENOMIC DNA]</scope>
    <source>
        <strain evidence="2 3">DSM 46670</strain>
    </source>
</reference>